<keyword evidence="1" id="KW-0808">Transferase</keyword>
<dbReference type="RefSeq" id="WP_345016693.1">
    <property type="nucleotide sequence ID" value="NZ_BAABDO010000003.1"/>
</dbReference>
<evidence type="ECO:0000256" key="1">
    <source>
        <dbReference type="ARBA" id="ARBA00022527"/>
    </source>
</evidence>
<evidence type="ECO:0000313" key="3">
    <source>
        <dbReference type="EMBL" id="GAA4128129.1"/>
    </source>
</evidence>
<dbReference type="Pfam" id="PF13581">
    <property type="entry name" value="HATPase_c_2"/>
    <property type="match status" value="1"/>
</dbReference>
<dbReference type="Proteomes" id="UP001500266">
    <property type="component" value="Unassembled WGS sequence"/>
</dbReference>
<reference evidence="4" key="1">
    <citation type="journal article" date="2019" name="Int. J. Syst. Evol. Microbiol.">
        <title>The Global Catalogue of Microorganisms (GCM) 10K type strain sequencing project: providing services to taxonomists for standard genome sequencing and annotation.</title>
        <authorList>
            <consortium name="The Broad Institute Genomics Platform"/>
            <consortium name="The Broad Institute Genome Sequencing Center for Infectious Disease"/>
            <person name="Wu L."/>
            <person name="Ma J."/>
        </authorList>
    </citation>
    <scope>NUCLEOTIDE SEQUENCE [LARGE SCALE GENOMIC DNA]</scope>
    <source>
        <strain evidence="4">JCM 17316</strain>
    </source>
</reference>
<evidence type="ECO:0000259" key="2">
    <source>
        <dbReference type="Pfam" id="PF13581"/>
    </source>
</evidence>
<dbReference type="InterPro" id="IPR050267">
    <property type="entry name" value="Anti-sigma-factor_SerPK"/>
</dbReference>
<accession>A0ABP7XYT4</accession>
<keyword evidence="1" id="KW-0723">Serine/threonine-protein kinase</keyword>
<dbReference type="PANTHER" id="PTHR35526">
    <property type="entry name" value="ANTI-SIGMA-F FACTOR RSBW-RELATED"/>
    <property type="match status" value="1"/>
</dbReference>
<dbReference type="SUPFAM" id="SSF55874">
    <property type="entry name" value="ATPase domain of HSP90 chaperone/DNA topoisomerase II/histidine kinase"/>
    <property type="match status" value="1"/>
</dbReference>
<keyword evidence="4" id="KW-1185">Reference proteome</keyword>
<feature type="domain" description="Histidine kinase/HSP90-like ATPase" evidence="2">
    <location>
        <begin position="20"/>
        <end position="131"/>
    </location>
</feature>
<dbReference type="PANTHER" id="PTHR35526:SF3">
    <property type="entry name" value="ANTI-SIGMA-F FACTOR RSBW"/>
    <property type="match status" value="1"/>
</dbReference>
<comment type="caution">
    <text evidence="3">The sequence shown here is derived from an EMBL/GenBank/DDBJ whole genome shotgun (WGS) entry which is preliminary data.</text>
</comment>
<dbReference type="Gene3D" id="3.30.565.10">
    <property type="entry name" value="Histidine kinase-like ATPase, C-terminal domain"/>
    <property type="match status" value="1"/>
</dbReference>
<evidence type="ECO:0000313" key="4">
    <source>
        <dbReference type="Proteomes" id="UP001500266"/>
    </source>
</evidence>
<sequence>MVIEWGHMVTGHVGGTAGVDVREVRRFVREALDTEGGAFDLDDIDLMTVEIATNAARHSASGRKDGGVRVTVLWTPDLARVEIQDDGDSETLPQMSHSDEWGESGRGLLLVNELAHAWGVRVGDDERRRVTVWFEAKG</sequence>
<dbReference type="CDD" id="cd16936">
    <property type="entry name" value="HATPase_RsbW-like"/>
    <property type="match status" value="1"/>
</dbReference>
<protein>
    <recommendedName>
        <fullName evidence="2">Histidine kinase/HSP90-like ATPase domain-containing protein</fullName>
    </recommendedName>
</protein>
<dbReference type="InterPro" id="IPR036890">
    <property type="entry name" value="HATPase_C_sf"/>
</dbReference>
<keyword evidence="1" id="KW-0418">Kinase</keyword>
<name>A0ABP7XYT4_9ACTN</name>
<proteinExistence type="predicted"/>
<dbReference type="EMBL" id="BAABDO010000003">
    <property type="protein sequence ID" value="GAA4128129.1"/>
    <property type="molecule type" value="Genomic_DNA"/>
</dbReference>
<gene>
    <name evidence="3" type="ORF">GCM10022416_03560</name>
</gene>
<dbReference type="InterPro" id="IPR003594">
    <property type="entry name" value="HATPase_dom"/>
</dbReference>
<organism evidence="3 4">
    <name type="scientific">Actinomadura keratinilytica</name>
    <dbReference type="NCBI Taxonomy" id="547461"/>
    <lineage>
        <taxon>Bacteria</taxon>
        <taxon>Bacillati</taxon>
        <taxon>Actinomycetota</taxon>
        <taxon>Actinomycetes</taxon>
        <taxon>Streptosporangiales</taxon>
        <taxon>Thermomonosporaceae</taxon>
        <taxon>Actinomadura</taxon>
    </lineage>
</organism>